<gene>
    <name evidence="1" type="ORF">I7412_23575</name>
</gene>
<dbReference type="RefSeq" id="WP_202999486.1">
    <property type="nucleotide sequence ID" value="NZ_JADWYU010000085.1"/>
</dbReference>
<proteinExistence type="predicted"/>
<sequence length="131" mass="13958">MDLRRFTRPGPRMVTGALLASGVIHLVRPSVFEPLIPRALPRPREIVYASGVAELVCAAGLIAKTSWAGPASAALLVGVWPGNLQMALDATTRARDGGRPRDVALAAVAWARMPLQVPMIRAVLSTRRSEG</sequence>
<name>A0A937RJN9_9ACTN</name>
<keyword evidence="2" id="KW-1185">Reference proteome</keyword>
<dbReference type="PANTHER" id="PTHR36974:SF1">
    <property type="entry name" value="DOXX FAMILY MEMBRANE PROTEIN"/>
    <property type="match status" value="1"/>
</dbReference>
<dbReference type="AlphaFoldDB" id="A0A937RJN9"/>
<dbReference type="PANTHER" id="PTHR36974">
    <property type="entry name" value="MEMBRANE PROTEIN-RELATED"/>
    <property type="match status" value="1"/>
</dbReference>
<comment type="caution">
    <text evidence="1">The sequence shown here is derived from an EMBL/GenBank/DDBJ whole genome shotgun (WGS) entry which is preliminary data.</text>
</comment>
<dbReference type="Proteomes" id="UP000604475">
    <property type="component" value="Unassembled WGS sequence"/>
</dbReference>
<organism evidence="1 2">
    <name type="scientific">Frankia nepalensis</name>
    <dbReference type="NCBI Taxonomy" id="1836974"/>
    <lineage>
        <taxon>Bacteria</taxon>
        <taxon>Bacillati</taxon>
        <taxon>Actinomycetota</taxon>
        <taxon>Actinomycetes</taxon>
        <taxon>Frankiales</taxon>
        <taxon>Frankiaceae</taxon>
        <taxon>Frankia</taxon>
    </lineage>
</organism>
<accession>A0A937RJN9</accession>
<evidence type="ECO:0000313" key="1">
    <source>
        <dbReference type="EMBL" id="MBL7630094.1"/>
    </source>
</evidence>
<reference evidence="1" key="1">
    <citation type="submission" date="2020-12" db="EMBL/GenBank/DDBJ databases">
        <title>Genomic characterization of non-nitrogen-fixing Frankia strains.</title>
        <authorList>
            <person name="Carlos-Shanley C."/>
            <person name="Guerra T."/>
            <person name="Hahn D."/>
        </authorList>
    </citation>
    <scope>NUCLEOTIDE SEQUENCE</scope>
    <source>
        <strain evidence="1">CN6</strain>
    </source>
</reference>
<protein>
    <submittedName>
        <fullName evidence="1">DoxX family protein</fullName>
    </submittedName>
</protein>
<dbReference type="EMBL" id="JAEACQ010000242">
    <property type="protein sequence ID" value="MBL7630094.1"/>
    <property type="molecule type" value="Genomic_DNA"/>
</dbReference>
<evidence type="ECO:0000313" key="2">
    <source>
        <dbReference type="Proteomes" id="UP000604475"/>
    </source>
</evidence>